<comment type="catalytic activity">
    <reaction evidence="1">
        <text>Endohydrolysis of (1-&gt;4)-beta-D-glucosidic linkages in cellulose, lichenin and cereal beta-D-glucans.</text>
        <dbReference type="EC" id="3.2.1.4"/>
    </reaction>
</comment>
<dbReference type="InterPro" id="IPR018087">
    <property type="entry name" value="Glyco_hydro_5_CS"/>
</dbReference>
<evidence type="ECO:0000313" key="9">
    <source>
        <dbReference type="Proteomes" id="UP000782241"/>
    </source>
</evidence>
<dbReference type="PROSITE" id="PS00659">
    <property type="entry name" value="GLYCOSYL_HYDROL_F5"/>
    <property type="match status" value="1"/>
</dbReference>
<dbReference type="InterPro" id="IPR036864">
    <property type="entry name" value="Zn2-C6_fun-type_DNA-bd_sf"/>
</dbReference>
<dbReference type="GO" id="GO:0008270">
    <property type="term" value="F:zinc ion binding"/>
    <property type="evidence" value="ECO:0007669"/>
    <property type="project" value="InterPro"/>
</dbReference>
<keyword evidence="6" id="KW-0326">Glycosidase</keyword>
<evidence type="ECO:0000256" key="2">
    <source>
        <dbReference type="ARBA" id="ARBA00005641"/>
    </source>
</evidence>
<dbReference type="InterPro" id="IPR001138">
    <property type="entry name" value="Zn2Cys6_DnaBD"/>
</dbReference>
<evidence type="ECO:0000313" key="8">
    <source>
        <dbReference type="EMBL" id="KAG5659849.1"/>
    </source>
</evidence>
<evidence type="ECO:0000259" key="7">
    <source>
        <dbReference type="PROSITE" id="PS50048"/>
    </source>
</evidence>
<dbReference type="SUPFAM" id="SSF51445">
    <property type="entry name" value="(Trans)glycosidases"/>
    <property type="match status" value="1"/>
</dbReference>
<evidence type="ECO:0000256" key="3">
    <source>
        <dbReference type="ARBA" id="ARBA00012601"/>
    </source>
</evidence>
<dbReference type="EC" id="3.2.1.4" evidence="3"/>
<dbReference type="SUPFAM" id="SSF57701">
    <property type="entry name" value="Zn2/Cys6 DNA-binding domain"/>
    <property type="match status" value="1"/>
</dbReference>
<comment type="caution">
    <text evidence="8">The sequence shown here is derived from an EMBL/GenBank/DDBJ whole genome shotgun (WGS) entry which is preliminary data.</text>
</comment>
<feature type="domain" description="Zn(2)-C6 fungal-type" evidence="7">
    <location>
        <begin position="24"/>
        <end position="54"/>
    </location>
</feature>
<gene>
    <name evidence="8" type="ORF">KAF25_002408</name>
</gene>
<proteinExistence type="inferred from homology"/>
<dbReference type="InterPro" id="IPR017853">
    <property type="entry name" value="GH"/>
</dbReference>
<keyword evidence="5" id="KW-0539">Nucleus</keyword>
<dbReference type="Pfam" id="PF00172">
    <property type="entry name" value="Zn_clus"/>
    <property type="match status" value="1"/>
</dbReference>
<keyword evidence="4" id="KW-0378">Hydrolase</keyword>
<dbReference type="CDD" id="cd00067">
    <property type="entry name" value="GAL4"/>
    <property type="match status" value="1"/>
</dbReference>
<evidence type="ECO:0000256" key="5">
    <source>
        <dbReference type="ARBA" id="ARBA00023242"/>
    </source>
</evidence>
<evidence type="ECO:0000256" key="6">
    <source>
        <dbReference type="ARBA" id="ARBA00023295"/>
    </source>
</evidence>
<dbReference type="Proteomes" id="UP000782241">
    <property type="component" value="Unassembled WGS sequence"/>
</dbReference>
<comment type="similarity">
    <text evidence="2">Belongs to the glycosyl hydrolase 5 (cellulase A) family.</text>
</comment>
<dbReference type="GO" id="GO:0008810">
    <property type="term" value="F:cellulase activity"/>
    <property type="evidence" value="ECO:0007669"/>
    <property type="project" value="UniProtKB-EC"/>
</dbReference>
<keyword evidence="9" id="KW-1185">Reference proteome</keyword>
<reference evidence="8" key="1">
    <citation type="submission" date="2021-04" db="EMBL/GenBank/DDBJ databases">
        <title>Draft genome of Fusarium avenaceum strain F156N33, isolated from an atmospheric sample in Virginia.</title>
        <authorList>
            <person name="Yang S."/>
            <person name="Vinatzer B.A."/>
            <person name="Coleman J."/>
        </authorList>
    </citation>
    <scope>NUCLEOTIDE SEQUENCE</scope>
    <source>
        <strain evidence="8">F156N33</strain>
    </source>
</reference>
<evidence type="ECO:0000256" key="4">
    <source>
        <dbReference type="ARBA" id="ARBA00022801"/>
    </source>
</evidence>
<organism evidence="8 9">
    <name type="scientific">Fusarium avenaceum</name>
    <dbReference type="NCBI Taxonomy" id="40199"/>
    <lineage>
        <taxon>Eukaryota</taxon>
        <taxon>Fungi</taxon>
        <taxon>Dikarya</taxon>
        <taxon>Ascomycota</taxon>
        <taxon>Pezizomycotina</taxon>
        <taxon>Sordariomycetes</taxon>
        <taxon>Hypocreomycetidae</taxon>
        <taxon>Hypocreales</taxon>
        <taxon>Nectriaceae</taxon>
        <taxon>Fusarium</taxon>
        <taxon>Fusarium tricinctum species complex</taxon>
    </lineage>
</organism>
<evidence type="ECO:0000256" key="1">
    <source>
        <dbReference type="ARBA" id="ARBA00000966"/>
    </source>
</evidence>
<accession>A0A9P7KS46</accession>
<sequence length="830" mass="94429">MSTVFAFPLQNRKKETQLPRRSKGCLTCRRRKVKCDEQRPICERCRKGFHPCEFGESFVFVRESKVFTHEVQPPAKKCHTLTVSKTPTVPIKYDYVPPSLDLHGFQHEIMISFLVQQLFVEVQSPPGDEHSISRLLLWDRDSTAYLSGLCLAEAFFSSIHRLAELKSHASVLYGQVVQRLKTDLVDKDNMQTSPSRATIWSALFLGVYEMISSDSMSNWLKHCHGVAAITHMIGPHGFEMNEAKPIFQINRSFISIGAIADRKRTFLEQTAWKQIPWSLEPMSKTIAESLQDIQCDVPGLMEDVDVLLKLQQCGMPVRQVACRLQSCFQELDVLRISWNYIYADSCWEVANISISCTEVFEYRDPHFETMLVFSSLERAIEFVYFNTSYLLLHSILRQLRSAKDPDALSMDLVSFPDDTGCGKYTLTFRSHDDRHENALASNIDLQAHTVSKLENGSFKCNPVSYKYHDFELHFIRISTSSSIITMRLQNIIFLFAAQEAIASHVKWAGVNLFGLANDINILGSAYNTFLSLSCGPSYNSYPYIDSIENYESWHNKGFNLFRIAVAWQHIQTSLGGNLNETNMETVDRMVKRITDDGGQAILDIHNYARWYCAVIGQPELSFLNPNITVTNDDFAALWTRLAHRYKSNPRVIFQLMNEPHDLDIAKWGATNQAVILAIRNITSEHKILISGTQFARLVDWEAFSSPGIGPGLIQDPANNTLYDFHQYFDDLGGAYGLCEPWSGFVRSFEAVTQILRSNNVRGMITEFGGGPFPQCVGTIRSMLAFLDRNSDVWYGWTAWGSFNEDSDLYLSLNGNSTHNLITRTLEEFLP</sequence>
<dbReference type="PROSITE" id="PS00463">
    <property type="entry name" value="ZN2_CY6_FUNGAL_1"/>
    <property type="match status" value="1"/>
</dbReference>
<dbReference type="AlphaFoldDB" id="A0A9P7KS46"/>
<name>A0A9P7KS46_9HYPO</name>
<dbReference type="InterPro" id="IPR001547">
    <property type="entry name" value="Glyco_hydro_5"/>
</dbReference>
<dbReference type="SMART" id="SM00066">
    <property type="entry name" value="GAL4"/>
    <property type="match status" value="1"/>
</dbReference>
<dbReference type="Gene3D" id="3.20.20.80">
    <property type="entry name" value="Glycosidases"/>
    <property type="match status" value="1"/>
</dbReference>
<protein>
    <recommendedName>
        <fullName evidence="3">cellulase</fullName>
        <ecNumber evidence="3">3.2.1.4</ecNumber>
    </recommendedName>
</protein>
<dbReference type="PANTHER" id="PTHR34142:SF5">
    <property type="entry name" value="CBM1 DOMAIN-CONTAINING PROTEIN"/>
    <property type="match status" value="1"/>
</dbReference>
<dbReference type="PROSITE" id="PS50048">
    <property type="entry name" value="ZN2_CY6_FUNGAL_2"/>
    <property type="match status" value="1"/>
</dbReference>
<dbReference type="EMBL" id="JAGPUO010000011">
    <property type="protein sequence ID" value="KAG5659849.1"/>
    <property type="molecule type" value="Genomic_DNA"/>
</dbReference>
<dbReference type="Gene3D" id="4.10.240.10">
    <property type="entry name" value="Zn(2)-C6 fungal-type DNA-binding domain"/>
    <property type="match status" value="1"/>
</dbReference>
<dbReference type="PANTHER" id="PTHR34142">
    <property type="entry name" value="ENDO-BETA-1,4-GLUCANASE A"/>
    <property type="match status" value="1"/>
</dbReference>
<dbReference type="GO" id="GO:0009251">
    <property type="term" value="P:glucan catabolic process"/>
    <property type="evidence" value="ECO:0007669"/>
    <property type="project" value="TreeGrafter"/>
</dbReference>
<dbReference type="Pfam" id="PF00150">
    <property type="entry name" value="Cellulase"/>
    <property type="match status" value="1"/>
</dbReference>
<dbReference type="GO" id="GO:0000981">
    <property type="term" value="F:DNA-binding transcription factor activity, RNA polymerase II-specific"/>
    <property type="evidence" value="ECO:0007669"/>
    <property type="project" value="InterPro"/>
</dbReference>